<comment type="similarity">
    <text evidence="2">Belongs to the CRIPT family.</text>
</comment>
<evidence type="ECO:0000256" key="8">
    <source>
        <dbReference type="ARBA" id="ARBA00032518"/>
    </source>
</evidence>
<organism evidence="10 11">
    <name type="scientific">Stereocaulon virgatum</name>
    <dbReference type="NCBI Taxonomy" id="373712"/>
    <lineage>
        <taxon>Eukaryota</taxon>
        <taxon>Fungi</taxon>
        <taxon>Dikarya</taxon>
        <taxon>Ascomycota</taxon>
        <taxon>Pezizomycotina</taxon>
        <taxon>Lecanoromycetes</taxon>
        <taxon>OSLEUM clade</taxon>
        <taxon>Lecanoromycetidae</taxon>
        <taxon>Lecanorales</taxon>
        <taxon>Lecanorineae</taxon>
        <taxon>Stereocaulaceae</taxon>
        <taxon>Stereocaulon</taxon>
    </lineage>
</organism>
<evidence type="ECO:0000313" key="10">
    <source>
        <dbReference type="EMBL" id="KAL2040394.1"/>
    </source>
</evidence>
<evidence type="ECO:0000256" key="4">
    <source>
        <dbReference type="ARBA" id="ARBA00022490"/>
    </source>
</evidence>
<dbReference type="EMBL" id="JBEFKJ010000021">
    <property type="protein sequence ID" value="KAL2040394.1"/>
    <property type="molecule type" value="Genomic_DNA"/>
</dbReference>
<accession>A0ABR4A389</accession>
<evidence type="ECO:0000256" key="3">
    <source>
        <dbReference type="ARBA" id="ARBA00018615"/>
    </source>
</evidence>
<keyword evidence="6" id="KW-0747">Spliceosome</keyword>
<evidence type="ECO:0000256" key="6">
    <source>
        <dbReference type="ARBA" id="ARBA00022728"/>
    </source>
</evidence>
<feature type="region of interest" description="Disordered" evidence="9">
    <location>
        <begin position="25"/>
        <end position="49"/>
    </location>
</feature>
<evidence type="ECO:0000256" key="5">
    <source>
        <dbReference type="ARBA" id="ARBA00022664"/>
    </source>
</evidence>
<protein>
    <recommendedName>
        <fullName evidence="3">Cysteine-rich PDZ-binding protein</fullName>
    </recommendedName>
    <alternativeName>
        <fullName evidence="8">Cysteine-rich interactor of PDZ three</fullName>
    </alternativeName>
</protein>
<name>A0ABR4A389_9LECA</name>
<evidence type="ECO:0000256" key="1">
    <source>
        <dbReference type="ARBA" id="ARBA00004496"/>
    </source>
</evidence>
<proteinExistence type="inferred from homology"/>
<dbReference type="PANTHER" id="PTHR11805:SF1">
    <property type="entry name" value="CYSTEINE-RICH PDZ-BINDING PROTEIN"/>
    <property type="match status" value="1"/>
</dbReference>
<evidence type="ECO:0000313" key="11">
    <source>
        <dbReference type="Proteomes" id="UP001590950"/>
    </source>
</evidence>
<dbReference type="Proteomes" id="UP001590950">
    <property type="component" value="Unassembled WGS sequence"/>
</dbReference>
<evidence type="ECO:0000256" key="2">
    <source>
        <dbReference type="ARBA" id="ARBA00009021"/>
    </source>
</evidence>
<comment type="caution">
    <text evidence="10">The sequence shown here is derived from an EMBL/GenBank/DDBJ whole genome shotgun (WGS) entry which is preliminary data.</text>
</comment>
<dbReference type="Pfam" id="PF10235">
    <property type="entry name" value="Cript"/>
    <property type="match status" value="1"/>
</dbReference>
<evidence type="ECO:0000256" key="9">
    <source>
        <dbReference type="SAM" id="MobiDB-lite"/>
    </source>
</evidence>
<keyword evidence="5" id="KW-0507">mRNA processing</keyword>
<feature type="compositionally biased region" description="Low complexity" evidence="9">
    <location>
        <begin position="29"/>
        <end position="39"/>
    </location>
</feature>
<evidence type="ECO:0000256" key="7">
    <source>
        <dbReference type="ARBA" id="ARBA00023187"/>
    </source>
</evidence>
<keyword evidence="7" id="KW-0508">mRNA splicing</keyword>
<comment type="subcellular location">
    <subcellularLocation>
        <location evidence="1">Cytoplasm</location>
    </subcellularLocation>
</comment>
<keyword evidence="11" id="KW-1185">Reference proteome</keyword>
<gene>
    <name evidence="10" type="ORF">N7G274_006837</name>
</gene>
<feature type="region of interest" description="Disordered" evidence="9">
    <location>
        <begin position="101"/>
        <end position="121"/>
    </location>
</feature>
<dbReference type="InterPro" id="IPR019367">
    <property type="entry name" value="PDZ-binding_CRIPT"/>
</dbReference>
<sequence>MVCAKCQKTQEKTKLATPRVKHKNDIYYGSSTSGSKSSSPATLGQNGVGKSKLLSKSAKNPYAAYSSSCDTCKTKIDQGHTFCHKCAYKAGNACAVCGKSQNKGTSTPKGQIIQGQRFSAK</sequence>
<reference evidence="10 11" key="1">
    <citation type="submission" date="2024-09" db="EMBL/GenBank/DDBJ databases">
        <title>Rethinking Asexuality: The Enigmatic Case of Functional Sexual Genes in Lepraria (Stereocaulaceae).</title>
        <authorList>
            <person name="Doellman M."/>
            <person name="Sun Y."/>
            <person name="Barcenas-Pena A."/>
            <person name="Lumbsch H.T."/>
            <person name="Grewe F."/>
        </authorList>
    </citation>
    <scope>NUCLEOTIDE SEQUENCE [LARGE SCALE GENOMIC DNA]</scope>
    <source>
        <strain evidence="10 11">Mercado 3170</strain>
    </source>
</reference>
<dbReference type="PANTHER" id="PTHR11805">
    <property type="entry name" value="CYSTEINE-RICH PDZ-BINDING PROTEIN"/>
    <property type="match status" value="1"/>
</dbReference>
<keyword evidence="4" id="KW-0963">Cytoplasm</keyword>